<comment type="caution">
    <text evidence="1">The sequence shown here is derived from an EMBL/GenBank/DDBJ whole genome shotgun (WGS) entry which is preliminary data.</text>
</comment>
<evidence type="ECO:0000313" key="1">
    <source>
        <dbReference type="EMBL" id="CAA7265059.1"/>
    </source>
</evidence>
<sequence>MCPLLLKLRSIDDEIAQTQAFLKDLAAHRATLIRDINASHDPFTNLFPTEIASRIFSLCVDEQDESVSENTSKSRSCIPLALASVSRRWQAIAWSTPSLWAVIQFDPDSVRNRSNYQEFLSNWLARSRLQPLSITMNIHQHSPNDQDRLNFYERVIGIINTHSHLWGDLSLNIPLDILSLFKAAPNGTRRHLLRVLSIRSSEYEQVSHAVHFDLESSIAPAPETVSLSSCSFSRIKIDWRNVTRLHITDLNIYECLALFRAAPRLSRIHSSLHP</sequence>
<reference evidence="1 2" key="1">
    <citation type="submission" date="2020-01" db="EMBL/GenBank/DDBJ databases">
        <authorList>
            <person name="Gupta K D."/>
        </authorList>
    </citation>
    <scope>NUCLEOTIDE SEQUENCE [LARGE SCALE GENOMIC DNA]</scope>
</reference>
<dbReference type="OrthoDB" id="2889869at2759"/>
<proteinExistence type="predicted"/>
<dbReference type="Proteomes" id="UP000467700">
    <property type="component" value="Unassembled WGS sequence"/>
</dbReference>
<keyword evidence="2" id="KW-1185">Reference proteome</keyword>
<name>A0A8S0VRW8_CYCAE</name>
<accession>A0A8S0VRW8</accession>
<evidence type="ECO:0008006" key="3">
    <source>
        <dbReference type="Google" id="ProtNLM"/>
    </source>
</evidence>
<organism evidence="1 2">
    <name type="scientific">Cyclocybe aegerita</name>
    <name type="common">Black poplar mushroom</name>
    <name type="synonym">Agrocybe aegerita</name>
    <dbReference type="NCBI Taxonomy" id="1973307"/>
    <lineage>
        <taxon>Eukaryota</taxon>
        <taxon>Fungi</taxon>
        <taxon>Dikarya</taxon>
        <taxon>Basidiomycota</taxon>
        <taxon>Agaricomycotina</taxon>
        <taxon>Agaricomycetes</taxon>
        <taxon>Agaricomycetidae</taxon>
        <taxon>Agaricales</taxon>
        <taxon>Agaricineae</taxon>
        <taxon>Bolbitiaceae</taxon>
        <taxon>Cyclocybe</taxon>
    </lineage>
</organism>
<gene>
    <name evidence="1" type="ORF">AAE3_LOCUS7332</name>
</gene>
<dbReference type="EMBL" id="CACVBS010000046">
    <property type="protein sequence ID" value="CAA7265059.1"/>
    <property type="molecule type" value="Genomic_DNA"/>
</dbReference>
<protein>
    <recommendedName>
        <fullName evidence="3">F-box domain-containing protein</fullName>
    </recommendedName>
</protein>
<dbReference type="Gene3D" id="1.20.1280.50">
    <property type="match status" value="1"/>
</dbReference>
<evidence type="ECO:0000313" key="2">
    <source>
        <dbReference type="Proteomes" id="UP000467700"/>
    </source>
</evidence>
<dbReference type="AlphaFoldDB" id="A0A8S0VRW8"/>